<evidence type="ECO:0000256" key="5">
    <source>
        <dbReference type="SAM" id="MobiDB-lite"/>
    </source>
</evidence>
<dbReference type="SMART" id="SM00363">
    <property type="entry name" value="S4"/>
    <property type="match status" value="1"/>
</dbReference>
<dbReference type="Proteomes" id="UP001501057">
    <property type="component" value="Unassembled WGS sequence"/>
</dbReference>
<protein>
    <submittedName>
        <fullName evidence="7">RNA-binding S4 domain-containing protein</fullName>
    </submittedName>
</protein>
<dbReference type="PIRSF" id="PIRSF016821">
    <property type="entry name" value="HSP15"/>
    <property type="match status" value="1"/>
</dbReference>
<dbReference type="Gene3D" id="3.10.290.10">
    <property type="entry name" value="RNA-binding S4 domain"/>
    <property type="match status" value="1"/>
</dbReference>
<dbReference type="EMBL" id="BAAAME010000004">
    <property type="protein sequence ID" value="GAA1744265.1"/>
    <property type="molecule type" value="Genomic_DNA"/>
</dbReference>
<dbReference type="SUPFAM" id="SSF55174">
    <property type="entry name" value="Alpha-L RNA-binding motif"/>
    <property type="match status" value="1"/>
</dbReference>
<evidence type="ECO:0000259" key="6">
    <source>
        <dbReference type="SMART" id="SM00363"/>
    </source>
</evidence>
<keyword evidence="2 4" id="KW-0694">RNA-binding</keyword>
<evidence type="ECO:0000256" key="3">
    <source>
        <dbReference type="ARBA" id="ARBA00023125"/>
    </source>
</evidence>
<keyword evidence="8" id="KW-1185">Reference proteome</keyword>
<dbReference type="RefSeq" id="WP_344202210.1">
    <property type="nucleotide sequence ID" value="NZ_BAAAME010000004.1"/>
</dbReference>
<feature type="compositionally biased region" description="Basic and acidic residues" evidence="5">
    <location>
        <begin position="91"/>
        <end position="111"/>
    </location>
</feature>
<comment type="similarity">
    <text evidence="1">Belongs to the HSP15 family.</text>
</comment>
<organism evidence="7 8">
    <name type="scientific">Aeromicrobium alkaliterrae</name>
    <dbReference type="NCBI Taxonomy" id="302168"/>
    <lineage>
        <taxon>Bacteria</taxon>
        <taxon>Bacillati</taxon>
        <taxon>Actinomycetota</taxon>
        <taxon>Actinomycetes</taxon>
        <taxon>Propionibacteriales</taxon>
        <taxon>Nocardioidaceae</taxon>
        <taxon>Aeromicrobium</taxon>
    </lineage>
</organism>
<sequence>MSGATPDAGPASVRLDAWVWSVRLFGSRSAATTACKGGHVHLGGKRAKPSQAVRVGDRIEATTPGGVRILVVKRLLTKRVGASVAVECYEDHSPEPAPREVRLAMPRREPGAGRPTKRERRQMDQFKGR</sequence>
<name>A0ABP4W308_9ACTN</name>
<evidence type="ECO:0000313" key="8">
    <source>
        <dbReference type="Proteomes" id="UP001501057"/>
    </source>
</evidence>
<dbReference type="Pfam" id="PF01479">
    <property type="entry name" value="S4"/>
    <property type="match status" value="1"/>
</dbReference>
<accession>A0ABP4W308</accession>
<proteinExistence type="inferred from homology"/>
<reference evidence="8" key="1">
    <citation type="journal article" date="2019" name="Int. J. Syst. Evol. Microbiol.">
        <title>The Global Catalogue of Microorganisms (GCM) 10K type strain sequencing project: providing services to taxonomists for standard genome sequencing and annotation.</title>
        <authorList>
            <consortium name="The Broad Institute Genomics Platform"/>
            <consortium name="The Broad Institute Genome Sequencing Center for Infectious Disease"/>
            <person name="Wu L."/>
            <person name="Ma J."/>
        </authorList>
    </citation>
    <scope>NUCLEOTIDE SEQUENCE [LARGE SCALE GENOMIC DNA]</scope>
    <source>
        <strain evidence="8">JCM 13518</strain>
    </source>
</reference>
<gene>
    <name evidence="7" type="ORF">GCM10009710_25420</name>
</gene>
<evidence type="ECO:0000256" key="2">
    <source>
        <dbReference type="ARBA" id="ARBA00022884"/>
    </source>
</evidence>
<dbReference type="CDD" id="cd00165">
    <property type="entry name" value="S4"/>
    <property type="match status" value="1"/>
</dbReference>
<comment type="caution">
    <text evidence="7">The sequence shown here is derived from an EMBL/GenBank/DDBJ whole genome shotgun (WGS) entry which is preliminary data.</text>
</comment>
<evidence type="ECO:0000256" key="1">
    <source>
        <dbReference type="ARBA" id="ARBA00008396"/>
    </source>
</evidence>
<feature type="domain" description="RNA-binding S4" evidence="6">
    <location>
        <begin position="13"/>
        <end position="77"/>
    </location>
</feature>
<dbReference type="InterPro" id="IPR002942">
    <property type="entry name" value="S4_RNA-bd"/>
</dbReference>
<keyword evidence="3" id="KW-0238">DNA-binding</keyword>
<dbReference type="InterPro" id="IPR025708">
    <property type="entry name" value="HSP15"/>
</dbReference>
<evidence type="ECO:0000313" key="7">
    <source>
        <dbReference type="EMBL" id="GAA1744265.1"/>
    </source>
</evidence>
<evidence type="ECO:0000256" key="4">
    <source>
        <dbReference type="PROSITE-ProRule" id="PRU00182"/>
    </source>
</evidence>
<dbReference type="PROSITE" id="PS50889">
    <property type="entry name" value="S4"/>
    <property type="match status" value="1"/>
</dbReference>
<dbReference type="InterPro" id="IPR036986">
    <property type="entry name" value="S4_RNA-bd_sf"/>
</dbReference>
<feature type="region of interest" description="Disordered" evidence="5">
    <location>
        <begin position="91"/>
        <end position="129"/>
    </location>
</feature>